<dbReference type="EMBL" id="JADBGG010000009">
    <property type="protein sequence ID" value="MBE1424929.1"/>
    <property type="molecule type" value="Genomic_DNA"/>
</dbReference>
<feature type="compositionally biased region" description="Polar residues" evidence="1">
    <location>
        <begin position="7"/>
        <end position="22"/>
    </location>
</feature>
<evidence type="ECO:0008006" key="4">
    <source>
        <dbReference type="Google" id="ProtNLM"/>
    </source>
</evidence>
<reference evidence="2 3" key="1">
    <citation type="submission" date="2020-10" db="EMBL/GenBank/DDBJ databases">
        <title>Genomic Encyclopedia of Type Strains, Phase IV (KMG-IV): sequencing the most valuable type-strain genomes for metagenomic binning, comparative biology and taxonomic classification.</title>
        <authorList>
            <person name="Goeker M."/>
        </authorList>
    </citation>
    <scope>NUCLEOTIDE SEQUENCE [LARGE SCALE GENOMIC DNA]</scope>
    <source>
        <strain evidence="2 3">DSM 4194</strain>
    </source>
</reference>
<accession>A0ABR9H2I9</accession>
<proteinExistence type="predicted"/>
<feature type="region of interest" description="Disordered" evidence="1">
    <location>
        <begin position="1"/>
        <end position="22"/>
    </location>
</feature>
<dbReference type="Proteomes" id="UP000639010">
    <property type="component" value="Unassembled WGS sequence"/>
</dbReference>
<evidence type="ECO:0000313" key="3">
    <source>
        <dbReference type="Proteomes" id="UP000639010"/>
    </source>
</evidence>
<sequence>MKKSENVSKTPIAFSQKSESSGMQGMLPFSGLGFDLRPVLTRRISVKLIGREEARPAESAQVDFVLPSGRWLQLRLGQEIRGR</sequence>
<evidence type="ECO:0000256" key="1">
    <source>
        <dbReference type="SAM" id="MobiDB-lite"/>
    </source>
</evidence>
<name>A0ABR9H2I9_9BACT</name>
<dbReference type="RefSeq" id="WP_192623374.1">
    <property type="nucleotide sequence ID" value="NZ_JADBGG010000009.1"/>
</dbReference>
<comment type="caution">
    <text evidence="2">The sequence shown here is derived from an EMBL/GenBank/DDBJ whole genome shotgun (WGS) entry which is preliminary data.</text>
</comment>
<keyword evidence="3" id="KW-1185">Reference proteome</keyword>
<evidence type="ECO:0000313" key="2">
    <source>
        <dbReference type="EMBL" id="MBE1424929.1"/>
    </source>
</evidence>
<gene>
    <name evidence="2" type="ORF">H4684_001568</name>
</gene>
<organism evidence="2 3">
    <name type="scientific">Desulfomicrobium macestii</name>
    <dbReference type="NCBI Taxonomy" id="90731"/>
    <lineage>
        <taxon>Bacteria</taxon>
        <taxon>Pseudomonadati</taxon>
        <taxon>Thermodesulfobacteriota</taxon>
        <taxon>Desulfovibrionia</taxon>
        <taxon>Desulfovibrionales</taxon>
        <taxon>Desulfomicrobiaceae</taxon>
        <taxon>Desulfomicrobium</taxon>
    </lineage>
</organism>
<protein>
    <recommendedName>
        <fullName evidence="4">PilZ domain-containing protein</fullName>
    </recommendedName>
</protein>